<dbReference type="PROSITE" id="PS51843">
    <property type="entry name" value="NR_LBD"/>
    <property type="match status" value="1"/>
</dbReference>
<evidence type="ECO:0000256" key="12">
    <source>
        <dbReference type="ARBA" id="ARBA00023125"/>
    </source>
</evidence>
<feature type="domain" description="NR LBD" evidence="21">
    <location>
        <begin position="1155"/>
        <end position="1382"/>
    </location>
</feature>
<gene>
    <name evidence="22" type="ORF">PLOB_00022827</name>
</gene>
<evidence type="ECO:0000256" key="7">
    <source>
        <dbReference type="ARBA" id="ARBA00022771"/>
    </source>
</evidence>
<feature type="domain" description="HMA" evidence="19">
    <location>
        <begin position="34"/>
        <end position="100"/>
    </location>
</feature>
<dbReference type="Gene3D" id="3.40.50.1000">
    <property type="entry name" value="HAD superfamily/HAD-like"/>
    <property type="match status" value="1"/>
</dbReference>
<evidence type="ECO:0000259" key="19">
    <source>
        <dbReference type="PROSITE" id="PS50846"/>
    </source>
</evidence>
<comment type="caution">
    <text evidence="22">The sequence shown here is derived from an EMBL/GenBank/DDBJ whole genome shotgun (WGS) entry which is preliminary data.</text>
</comment>
<keyword evidence="12" id="KW-0238">DNA-binding</keyword>
<evidence type="ECO:0000256" key="18">
    <source>
        <dbReference type="SAM" id="MobiDB-lite"/>
    </source>
</evidence>
<dbReference type="InterPro" id="IPR059000">
    <property type="entry name" value="ATPase_P-type_domA"/>
</dbReference>
<dbReference type="SUPFAM" id="SSF56784">
    <property type="entry name" value="HAD-like"/>
    <property type="match status" value="1"/>
</dbReference>
<keyword evidence="5 17" id="KW-0479">Metal-binding</keyword>
<organism evidence="22 23">
    <name type="scientific">Porites lobata</name>
    <dbReference type="NCBI Taxonomy" id="104759"/>
    <lineage>
        <taxon>Eukaryota</taxon>
        <taxon>Metazoa</taxon>
        <taxon>Cnidaria</taxon>
        <taxon>Anthozoa</taxon>
        <taxon>Hexacorallia</taxon>
        <taxon>Scleractinia</taxon>
        <taxon>Fungiina</taxon>
        <taxon>Poritidae</taxon>
        <taxon>Porites</taxon>
    </lineage>
</organism>
<evidence type="ECO:0000313" key="23">
    <source>
        <dbReference type="Proteomes" id="UP001159405"/>
    </source>
</evidence>
<keyword evidence="14" id="KW-0804">Transcription</keyword>
<feature type="transmembrane region" description="Helical" evidence="17">
    <location>
        <begin position="350"/>
        <end position="373"/>
    </location>
</feature>
<feature type="region of interest" description="Disordered" evidence="18">
    <location>
        <begin position="1101"/>
        <end position="1148"/>
    </location>
</feature>
<dbReference type="InterPro" id="IPR013088">
    <property type="entry name" value="Znf_NHR/GATA"/>
</dbReference>
<protein>
    <recommendedName>
        <fullName evidence="3">P-type Cu(+) transporter</fullName>
        <ecNumber evidence="3">7.2.2.8</ecNumber>
    </recommendedName>
</protein>
<name>A0ABN8NLM7_9CNID</name>
<feature type="transmembrane region" description="Helical" evidence="17">
    <location>
        <begin position="385"/>
        <end position="412"/>
    </location>
</feature>
<dbReference type="PROSITE" id="PS51030">
    <property type="entry name" value="NUCLEAR_REC_DBD_2"/>
    <property type="match status" value="1"/>
</dbReference>
<dbReference type="InterPro" id="IPR027256">
    <property type="entry name" value="P-typ_ATPase_IB"/>
</dbReference>
<evidence type="ECO:0000259" key="21">
    <source>
        <dbReference type="PROSITE" id="PS51843"/>
    </source>
</evidence>
<dbReference type="Pfam" id="PF00105">
    <property type="entry name" value="zf-C4"/>
    <property type="match status" value="1"/>
</dbReference>
<sequence length="1384" mass="150052">MTDCSGFYPSTPPPTPPPPNKSGNSEKKPMLLQRTTKLRVQNICCAMEIKLVQDSLEPLEGVSSIAVNVIGRVVYVHHDPEVTSATELVTTLNRMHLGASIMETGSHNADKKNEGLPHSLSLFLVYLLVQSILMMIGVVAFFVKADWYQWVAIAEIVFGIPPVLKKASVSIKTLTLDINILILIAIAGTLAIQEWLEGAAVVYVFSFAEALQELCMHKVQRTISGLMLKAPQVAILADTGECVPVESVTIGTAIAVRPGELIPLDGVVVKGRAAVDESSVSGESVPLEKTVGVKVYSGTVNQNGYLEVETTSDATSCTVSKVAKLVQEAQTGSARTEIAINRFAKYYTPAVVIVAALVVIIPAILGAAGVGTYSQEIKEWGRRALVLLVIACPCALVMSTPIAVVCGITAAARKGALIKGGAHLETLARLKVLAFDKTGTLTEGKFQVVDIECSFGVHERATLRLAAALESKSSHPLAAAIVNEFAGCVAQMVRSQNATLPEVSRFELHEGQGISGIVDGQLVQIGNYEFLTHVTGKRPKKQMEDKYITWCNESKTVIFVCLNGKLAMMVALADTIRPNSLDTLGWLRKLRVQSAMITGDNSRTAMAVKSKLGLDECVADMKPQNKLSWVKDRQDGIKFGDGEMFPSGTRRKRFASRSCSRRRFNISASRDSANKSIVGMVGDGVNDGPALAAANVGIAMGAGGTALAVEAADVALMSNNLAKIPELVELGRFCLWVVAENIAFSVVLKLVIVVAALAGKAALWMAVLADVLGLLFVILNGMRPLSWKADKKHDHKNTDIELAFRSLTFKGSVLLRQRTAWEITMSVDEGRNVGSRERIGTSVHASGLVSPTEPKLFPHAAVLMTSNGHPVLVPQPLVQGERGVNIPSPYLAQASVFYTPHFFPAQHFAAQRATLQQYAQVSPLLQLHANSPLPREMHTLHNGLGDLHSVSPDANGKEGAVMNQCSVQESVIVSNPSAKNRRQSYADLDSVSSPSPIAMPALSPLTAKTPSSPGTPQQAASSPDEVEICVICSDKATGHHYGVTSCEGCKGFFKRSVQNKKVYSCRNLTQDCPVDKRHRNRCQFCRLQKCIKAGMLKEAVREDRTPGGKHKNNSNSAGARIKSEPAAKMARTSSTGSSSSDRVDAPLTIKPPSRTFPSFIKELMKHEPRSEGHSADCQGCKIEDTGQKTLAHVTQRAEEQIKRNLEWFKCLPFLHSICDRDQKTLSKSAWVELMLINLTKQSLQLENGVCLCEGQVLDYSTAEVTGIGDIMHRVMQLTAKFKELNLDDAEFVCIKVIILLNPDVKGLMDQPLVEQLQDKVHASLLEYNNNFHPGEPNRFGNTLLRLPELRSIGTKSLERLFMLSLTGQIHPSLSLSELLHSTKR</sequence>
<dbReference type="InterPro" id="IPR035500">
    <property type="entry name" value="NHR-like_dom_sf"/>
</dbReference>
<dbReference type="PROSITE" id="PS00031">
    <property type="entry name" value="NUCLEAR_REC_DBD_1"/>
    <property type="match status" value="1"/>
</dbReference>
<dbReference type="NCBIfam" id="TIGR01525">
    <property type="entry name" value="ATPase-IB_hvy"/>
    <property type="match status" value="1"/>
</dbReference>
<feature type="region of interest" description="Disordered" evidence="18">
    <location>
        <begin position="976"/>
        <end position="1021"/>
    </location>
</feature>
<dbReference type="SUPFAM" id="SSF55008">
    <property type="entry name" value="HMA, heavy metal-associated domain"/>
    <property type="match status" value="1"/>
</dbReference>
<dbReference type="Gene3D" id="1.10.565.10">
    <property type="entry name" value="Retinoid X Receptor"/>
    <property type="match status" value="1"/>
</dbReference>
<dbReference type="SMART" id="SM00399">
    <property type="entry name" value="ZnF_C4"/>
    <property type="match status" value="1"/>
</dbReference>
<dbReference type="PRINTS" id="PR00047">
    <property type="entry name" value="STROIDFINGER"/>
</dbReference>
<keyword evidence="10 17" id="KW-1133">Transmembrane helix</keyword>
<feature type="region of interest" description="Disordered" evidence="18">
    <location>
        <begin position="1"/>
        <end position="27"/>
    </location>
</feature>
<dbReference type="InterPro" id="IPR006121">
    <property type="entry name" value="HMA_dom"/>
</dbReference>
<evidence type="ECO:0000256" key="2">
    <source>
        <dbReference type="ARBA" id="ARBA00006024"/>
    </source>
</evidence>
<dbReference type="Gene3D" id="3.30.50.10">
    <property type="entry name" value="Erythroid Transcription Factor GATA-1, subunit A"/>
    <property type="match status" value="1"/>
</dbReference>
<evidence type="ECO:0000256" key="8">
    <source>
        <dbReference type="ARBA" id="ARBA00022833"/>
    </source>
</evidence>
<dbReference type="InterPro" id="IPR023214">
    <property type="entry name" value="HAD_sf"/>
</dbReference>
<dbReference type="Gene3D" id="2.70.150.10">
    <property type="entry name" value="Calcium-transporting ATPase, cytoplasmic transduction domain A"/>
    <property type="match status" value="1"/>
</dbReference>
<dbReference type="Gene3D" id="3.30.70.100">
    <property type="match status" value="1"/>
</dbReference>
<keyword evidence="9 17" id="KW-0067">ATP-binding</keyword>
<dbReference type="PANTHER" id="PTHR48085:SF5">
    <property type="entry name" value="CADMIUM_ZINC-TRANSPORTING ATPASE HMA4-RELATED"/>
    <property type="match status" value="1"/>
</dbReference>
<dbReference type="InterPro" id="IPR001628">
    <property type="entry name" value="Znf_hrmn_rcpt"/>
</dbReference>
<dbReference type="InterPro" id="IPR000536">
    <property type="entry name" value="Nucl_hrmn_rcpt_lig-bd"/>
</dbReference>
<evidence type="ECO:0000256" key="11">
    <source>
        <dbReference type="ARBA" id="ARBA00023015"/>
    </source>
</evidence>
<keyword evidence="15" id="KW-0675">Receptor</keyword>
<dbReference type="Pfam" id="PF00104">
    <property type="entry name" value="Hormone_recep"/>
    <property type="match status" value="1"/>
</dbReference>
<evidence type="ECO:0000256" key="10">
    <source>
        <dbReference type="ARBA" id="ARBA00022989"/>
    </source>
</evidence>
<evidence type="ECO:0000256" key="1">
    <source>
        <dbReference type="ARBA" id="ARBA00004166"/>
    </source>
</evidence>
<comment type="subcellular location">
    <subcellularLocation>
        <location evidence="1">Golgi apparatus</location>
        <location evidence="1">trans-Golgi network membrane</location>
        <topology evidence="1">Multi-pass membrane protein</topology>
    </subcellularLocation>
    <subcellularLocation>
        <location evidence="17">Membrane</location>
    </subcellularLocation>
</comment>
<feature type="compositionally biased region" description="Pro residues" evidence="18">
    <location>
        <begin position="10"/>
        <end position="20"/>
    </location>
</feature>
<dbReference type="PROSITE" id="PS50846">
    <property type="entry name" value="HMA_2"/>
    <property type="match status" value="1"/>
</dbReference>
<evidence type="ECO:0000259" key="20">
    <source>
        <dbReference type="PROSITE" id="PS51030"/>
    </source>
</evidence>
<evidence type="ECO:0000256" key="9">
    <source>
        <dbReference type="ARBA" id="ARBA00022840"/>
    </source>
</evidence>
<dbReference type="NCBIfam" id="TIGR01494">
    <property type="entry name" value="ATPase_P-type"/>
    <property type="match status" value="1"/>
</dbReference>
<dbReference type="EMBL" id="CALNXK010000027">
    <property type="protein sequence ID" value="CAH3114269.1"/>
    <property type="molecule type" value="Genomic_DNA"/>
</dbReference>
<evidence type="ECO:0000256" key="16">
    <source>
        <dbReference type="ARBA" id="ARBA00023242"/>
    </source>
</evidence>
<evidence type="ECO:0000256" key="4">
    <source>
        <dbReference type="ARBA" id="ARBA00022692"/>
    </source>
</evidence>
<evidence type="ECO:0000256" key="17">
    <source>
        <dbReference type="RuleBase" id="RU362081"/>
    </source>
</evidence>
<keyword evidence="11" id="KW-0805">Transcription regulation</keyword>
<keyword evidence="7" id="KW-0863">Zinc-finger</keyword>
<keyword evidence="8" id="KW-0862">Zinc</keyword>
<proteinExistence type="inferred from homology"/>
<dbReference type="Proteomes" id="UP001159405">
    <property type="component" value="Unassembled WGS sequence"/>
</dbReference>
<comment type="similarity">
    <text evidence="2 17">Belongs to the cation transport ATPase (P-type) (TC 3.A.3) family. Type IB subfamily.</text>
</comment>
<feature type="domain" description="Nuclear receptor" evidence="20">
    <location>
        <begin position="1026"/>
        <end position="1102"/>
    </location>
</feature>
<feature type="transmembrane region" description="Helical" evidence="17">
    <location>
        <begin position="120"/>
        <end position="141"/>
    </location>
</feature>
<dbReference type="SUPFAM" id="SSF48508">
    <property type="entry name" value="Nuclear receptor ligand-binding domain"/>
    <property type="match status" value="1"/>
</dbReference>
<dbReference type="CDD" id="cd00371">
    <property type="entry name" value="HMA"/>
    <property type="match status" value="1"/>
</dbReference>
<dbReference type="CDD" id="cd06916">
    <property type="entry name" value="NR_DBD_like"/>
    <property type="match status" value="1"/>
</dbReference>
<dbReference type="InterPro" id="IPR018303">
    <property type="entry name" value="ATPase_P-typ_P_site"/>
</dbReference>
<dbReference type="InterPro" id="IPR008250">
    <property type="entry name" value="ATPase_P-typ_transduc_dom_A_sf"/>
</dbReference>
<dbReference type="InterPro" id="IPR036412">
    <property type="entry name" value="HAD-like_sf"/>
</dbReference>
<dbReference type="Gene3D" id="3.40.1110.10">
    <property type="entry name" value="Calcium-transporting ATPase, cytoplasmic domain N"/>
    <property type="match status" value="1"/>
</dbReference>
<evidence type="ECO:0000256" key="15">
    <source>
        <dbReference type="ARBA" id="ARBA00023170"/>
    </source>
</evidence>
<dbReference type="InterPro" id="IPR001757">
    <property type="entry name" value="P_typ_ATPase"/>
</dbReference>
<dbReference type="SUPFAM" id="SSF57716">
    <property type="entry name" value="Glucocorticoid receptor-like (DNA-binding domain)"/>
    <property type="match status" value="1"/>
</dbReference>
<dbReference type="PANTHER" id="PTHR48085">
    <property type="entry name" value="CADMIUM/ZINC-TRANSPORTING ATPASE HMA2-RELATED"/>
    <property type="match status" value="1"/>
</dbReference>
<dbReference type="SUPFAM" id="SSF81665">
    <property type="entry name" value="Calcium ATPase, transmembrane domain M"/>
    <property type="match status" value="1"/>
</dbReference>
<dbReference type="SUPFAM" id="SSF81653">
    <property type="entry name" value="Calcium ATPase, transduction domain A"/>
    <property type="match status" value="1"/>
</dbReference>
<keyword evidence="6 17" id="KW-0547">Nucleotide-binding</keyword>
<keyword evidence="23" id="KW-1185">Reference proteome</keyword>
<dbReference type="SMART" id="SM00430">
    <property type="entry name" value="HOLI"/>
    <property type="match status" value="1"/>
</dbReference>
<evidence type="ECO:0000256" key="13">
    <source>
        <dbReference type="ARBA" id="ARBA00023136"/>
    </source>
</evidence>
<dbReference type="InterPro" id="IPR023299">
    <property type="entry name" value="ATPase_P-typ_cyto_dom_N"/>
</dbReference>
<dbReference type="InterPro" id="IPR023298">
    <property type="entry name" value="ATPase_P-typ_TM_dom_sf"/>
</dbReference>
<keyword evidence="16" id="KW-0539">Nucleus</keyword>
<evidence type="ECO:0000256" key="5">
    <source>
        <dbReference type="ARBA" id="ARBA00022723"/>
    </source>
</evidence>
<dbReference type="PRINTS" id="PR00119">
    <property type="entry name" value="CATATPASE"/>
</dbReference>
<evidence type="ECO:0000256" key="14">
    <source>
        <dbReference type="ARBA" id="ARBA00023163"/>
    </source>
</evidence>
<evidence type="ECO:0000313" key="22">
    <source>
        <dbReference type="EMBL" id="CAH3114269.1"/>
    </source>
</evidence>
<keyword evidence="4 17" id="KW-0812">Transmembrane</keyword>
<dbReference type="Pfam" id="PF00122">
    <property type="entry name" value="E1-E2_ATPase"/>
    <property type="match status" value="1"/>
</dbReference>
<dbReference type="PROSITE" id="PS00154">
    <property type="entry name" value="ATPASE_E1_E2"/>
    <property type="match status" value="1"/>
</dbReference>
<dbReference type="Pfam" id="PF00702">
    <property type="entry name" value="Hydrolase"/>
    <property type="match status" value="1"/>
</dbReference>
<feature type="compositionally biased region" description="Polar residues" evidence="18">
    <location>
        <begin position="1006"/>
        <end position="1021"/>
    </location>
</feature>
<dbReference type="EC" id="7.2.2.8" evidence="3"/>
<feature type="transmembrane region" description="Helical" evidence="17">
    <location>
        <begin position="733"/>
        <end position="757"/>
    </location>
</feature>
<evidence type="ECO:0000256" key="3">
    <source>
        <dbReference type="ARBA" id="ARBA00012517"/>
    </source>
</evidence>
<evidence type="ECO:0000256" key="6">
    <source>
        <dbReference type="ARBA" id="ARBA00022741"/>
    </source>
</evidence>
<feature type="transmembrane region" description="Helical" evidence="17">
    <location>
        <begin position="147"/>
        <end position="164"/>
    </location>
</feature>
<reference evidence="22 23" key="1">
    <citation type="submission" date="2022-05" db="EMBL/GenBank/DDBJ databases">
        <authorList>
            <consortium name="Genoscope - CEA"/>
            <person name="William W."/>
        </authorList>
    </citation>
    <scope>NUCLEOTIDE SEQUENCE [LARGE SCALE GENOMIC DNA]</scope>
</reference>
<dbReference type="InterPro" id="IPR036163">
    <property type="entry name" value="HMA_dom_sf"/>
</dbReference>
<dbReference type="InterPro" id="IPR051014">
    <property type="entry name" value="Cation_Transport_ATPase_IB"/>
</dbReference>
<accession>A0ABN8NLM7</accession>
<keyword evidence="13 17" id="KW-0472">Membrane</keyword>